<feature type="transmembrane region" description="Helical" evidence="1">
    <location>
        <begin position="66"/>
        <end position="83"/>
    </location>
</feature>
<keyword evidence="1" id="KW-0812">Transmembrane</keyword>
<name>A0AAF5Q499_WUCBA</name>
<keyword evidence="1" id="KW-0472">Membrane</keyword>
<reference evidence="3" key="3">
    <citation type="submission" date="2024-02" db="UniProtKB">
        <authorList>
            <consortium name="WormBaseParasite"/>
        </authorList>
    </citation>
    <scope>IDENTIFICATION</scope>
    <source>
        <strain evidence="3">pt0022</strain>
    </source>
</reference>
<keyword evidence="1" id="KW-1133">Transmembrane helix</keyword>
<sequence length="93" mass="11034">MFISNLFDKYLISNESNETESEAETYASDEQMPSLLDDDDSNIHWDDDMDLNELLLRRNVTNSQAAQTRLIFLSFGFFFFFFCRIQDFTISEY</sequence>
<dbReference type="WBParaSite" id="mrna-Wban_09561">
    <property type="protein sequence ID" value="mrna-Wban_09561"/>
    <property type="gene ID" value="Wban_09561"/>
</dbReference>
<accession>A0AAF5Q499</accession>
<proteinExistence type="predicted"/>
<dbReference type="AlphaFoldDB" id="A0AAF5Q499"/>
<dbReference type="Proteomes" id="UP000093561">
    <property type="component" value="Unassembled WGS sequence"/>
</dbReference>
<reference evidence="2" key="2">
    <citation type="journal article" date="2016" name="Mol. Ecol.">
        <title>Population genomics of the filarial nematode parasite Wuchereria bancrofti from mosquitoes.</title>
        <authorList>
            <person name="Small S.T."/>
            <person name="Reimer L.J."/>
            <person name="Tisch D.J."/>
            <person name="King C.L."/>
            <person name="Christensen B.M."/>
            <person name="Siba P.M."/>
            <person name="Kazura J.W."/>
            <person name="Serre D."/>
            <person name="Zimmerman P.A."/>
        </authorList>
    </citation>
    <scope>NUCLEOTIDE SEQUENCE</scope>
    <source>
        <strain evidence="2">pt0022</strain>
    </source>
</reference>
<evidence type="ECO:0000313" key="3">
    <source>
        <dbReference type="WBParaSite" id="mrna-Wban_09561"/>
    </source>
</evidence>
<evidence type="ECO:0000313" key="2">
    <source>
        <dbReference type="Proteomes" id="UP000093561"/>
    </source>
</evidence>
<protein>
    <submittedName>
        <fullName evidence="3">Uncharacterized protein</fullName>
    </submittedName>
</protein>
<organism evidence="2 3">
    <name type="scientific">Wuchereria bancrofti</name>
    <dbReference type="NCBI Taxonomy" id="6293"/>
    <lineage>
        <taxon>Eukaryota</taxon>
        <taxon>Metazoa</taxon>
        <taxon>Ecdysozoa</taxon>
        <taxon>Nematoda</taxon>
        <taxon>Chromadorea</taxon>
        <taxon>Rhabditida</taxon>
        <taxon>Spirurina</taxon>
        <taxon>Spiruromorpha</taxon>
        <taxon>Filarioidea</taxon>
        <taxon>Onchocercidae</taxon>
        <taxon>Wuchereria</taxon>
    </lineage>
</organism>
<reference evidence="2" key="1">
    <citation type="submission" date="2015-03" db="EMBL/GenBank/DDBJ databases">
        <title>Wuchereria bancrofti Genome Sequencing Papua New Guinea Strain.</title>
        <authorList>
            <person name="Small S.T."/>
            <person name="Serre D."/>
            <person name="Zimmerman P.A."/>
        </authorList>
    </citation>
    <scope>NUCLEOTIDE SEQUENCE [LARGE SCALE GENOMIC DNA]</scope>
    <source>
        <strain evidence="2">pt0022</strain>
    </source>
</reference>
<evidence type="ECO:0000256" key="1">
    <source>
        <dbReference type="SAM" id="Phobius"/>
    </source>
</evidence>